<dbReference type="EMBL" id="VSWD01000009">
    <property type="protein sequence ID" value="KAK3094015.1"/>
    <property type="molecule type" value="Genomic_DNA"/>
</dbReference>
<keyword evidence="1" id="KW-0175">Coiled coil</keyword>
<protein>
    <submittedName>
        <fullName evidence="3">Uncharacterized protein</fullName>
    </submittedName>
</protein>
<name>A0AA89BTL3_PINIB</name>
<feature type="coiled-coil region" evidence="1">
    <location>
        <begin position="120"/>
        <end position="226"/>
    </location>
</feature>
<accession>A0AA89BTL3</accession>
<evidence type="ECO:0000256" key="2">
    <source>
        <dbReference type="SAM" id="MobiDB-lite"/>
    </source>
</evidence>
<organism evidence="3 4">
    <name type="scientific">Pinctada imbricata</name>
    <name type="common">Atlantic pearl-oyster</name>
    <name type="synonym">Pinctada martensii</name>
    <dbReference type="NCBI Taxonomy" id="66713"/>
    <lineage>
        <taxon>Eukaryota</taxon>
        <taxon>Metazoa</taxon>
        <taxon>Spiralia</taxon>
        <taxon>Lophotrochozoa</taxon>
        <taxon>Mollusca</taxon>
        <taxon>Bivalvia</taxon>
        <taxon>Autobranchia</taxon>
        <taxon>Pteriomorphia</taxon>
        <taxon>Pterioida</taxon>
        <taxon>Pterioidea</taxon>
        <taxon>Pteriidae</taxon>
        <taxon>Pinctada</taxon>
    </lineage>
</organism>
<comment type="caution">
    <text evidence="3">The sequence shown here is derived from an EMBL/GenBank/DDBJ whole genome shotgun (WGS) entry which is preliminary data.</text>
</comment>
<feature type="region of interest" description="Disordered" evidence="2">
    <location>
        <begin position="1"/>
        <end position="21"/>
    </location>
</feature>
<sequence>MSEDRFPARKTSGGLRRNSSSDMLLETADDLVDKLDVLADIVEEVDKKYNVHQTVDEDAEADDSGTDFRLNQRLREGLDSARTLIGCLQREKWRLSRRKMSVELRMGELEDYKSHIKQDMTSLNETVDILSHRLIELENALCDEQEIQEDLEAEKKELTERLTESEDKIKDLEKERETLTEEVTQLRRQRSNSSLHRELEELRGEFELMQLENHHLKDLIRALEDENKPQSQDGGHDAVIIKNKENLENNNDKIILPSTECESKVTEDTKM</sequence>
<proteinExistence type="predicted"/>
<evidence type="ECO:0000313" key="4">
    <source>
        <dbReference type="Proteomes" id="UP001186944"/>
    </source>
</evidence>
<reference evidence="3" key="1">
    <citation type="submission" date="2019-08" db="EMBL/GenBank/DDBJ databases">
        <title>The improved chromosome-level genome for the pearl oyster Pinctada fucata martensii using PacBio sequencing and Hi-C.</title>
        <authorList>
            <person name="Zheng Z."/>
        </authorList>
    </citation>
    <scope>NUCLEOTIDE SEQUENCE</scope>
    <source>
        <strain evidence="3">ZZ-2019</strain>
        <tissue evidence="3">Adductor muscle</tissue>
    </source>
</reference>
<dbReference type="Proteomes" id="UP001186944">
    <property type="component" value="Unassembled WGS sequence"/>
</dbReference>
<keyword evidence="4" id="KW-1185">Reference proteome</keyword>
<evidence type="ECO:0000313" key="3">
    <source>
        <dbReference type="EMBL" id="KAK3094015.1"/>
    </source>
</evidence>
<dbReference type="AlphaFoldDB" id="A0AA89BTL3"/>
<evidence type="ECO:0000256" key="1">
    <source>
        <dbReference type="SAM" id="Coils"/>
    </source>
</evidence>
<gene>
    <name evidence="3" type="ORF">FSP39_022973</name>
</gene>